<organism evidence="4 5">
    <name type="scientific">Hirsutella rhossiliensis</name>
    <dbReference type="NCBI Taxonomy" id="111463"/>
    <lineage>
        <taxon>Eukaryota</taxon>
        <taxon>Fungi</taxon>
        <taxon>Dikarya</taxon>
        <taxon>Ascomycota</taxon>
        <taxon>Pezizomycotina</taxon>
        <taxon>Sordariomycetes</taxon>
        <taxon>Hypocreomycetidae</taxon>
        <taxon>Hypocreales</taxon>
        <taxon>Ophiocordycipitaceae</taxon>
        <taxon>Hirsutella</taxon>
    </lineage>
</organism>
<name>A0A9P8MZP9_9HYPO</name>
<gene>
    <name evidence="4" type="ORF">HRG_03454</name>
</gene>
<dbReference type="PANTHER" id="PTHR34502:SF6">
    <property type="entry name" value="DUF6594 DOMAIN-CONTAINING PROTEIN"/>
    <property type="match status" value="1"/>
</dbReference>
<feature type="transmembrane region" description="Helical" evidence="2">
    <location>
        <begin position="264"/>
        <end position="284"/>
    </location>
</feature>
<comment type="caution">
    <text evidence="4">The sequence shown here is derived from an EMBL/GenBank/DDBJ whole genome shotgun (WGS) entry which is preliminary data.</text>
</comment>
<proteinExistence type="predicted"/>
<keyword evidence="2" id="KW-1133">Transmembrane helix</keyword>
<dbReference type="Proteomes" id="UP000824596">
    <property type="component" value="Unassembled WGS sequence"/>
</dbReference>
<dbReference type="InterPro" id="IPR046529">
    <property type="entry name" value="DUF6594"/>
</dbReference>
<dbReference type="PANTHER" id="PTHR34502">
    <property type="entry name" value="DUF6594 DOMAIN-CONTAINING PROTEIN-RELATED"/>
    <property type="match status" value="1"/>
</dbReference>
<dbReference type="AlphaFoldDB" id="A0A9P8MZP9"/>
<keyword evidence="2" id="KW-0812">Transmembrane</keyword>
<reference evidence="4" key="1">
    <citation type="submission" date="2021-09" db="EMBL/GenBank/DDBJ databases">
        <title>A high-quality genome of the endoparasitic fungus Hirsutella rhossiliensis with a comparison of Hirsutella genomes reveals transposable elements contributing to genome size variation.</title>
        <authorList>
            <person name="Lin R."/>
            <person name="Jiao Y."/>
            <person name="Sun X."/>
            <person name="Ling J."/>
            <person name="Xie B."/>
            <person name="Cheng X."/>
        </authorList>
    </citation>
    <scope>NUCLEOTIDE SEQUENCE</scope>
    <source>
        <strain evidence="4">HR02</strain>
    </source>
</reference>
<keyword evidence="5" id="KW-1185">Reference proteome</keyword>
<evidence type="ECO:0000313" key="5">
    <source>
        <dbReference type="Proteomes" id="UP000824596"/>
    </source>
</evidence>
<dbReference type="OrthoDB" id="5416037at2759"/>
<evidence type="ECO:0000256" key="2">
    <source>
        <dbReference type="SAM" id="Phobius"/>
    </source>
</evidence>
<feature type="domain" description="DUF6594" evidence="3">
    <location>
        <begin position="23"/>
        <end position="305"/>
    </location>
</feature>
<dbReference type="GeneID" id="68352583"/>
<evidence type="ECO:0000256" key="1">
    <source>
        <dbReference type="SAM" id="MobiDB-lite"/>
    </source>
</evidence>
<dbReference type="Pfam" id="PF20237">
    <property type="entry name" value="DUF6594"/>
    <property type="match status" value="1"/>
</dbReference>
<evidence type="ECO:0000313" key="4">
    <source>
        <dbReference type="EMBL" id="KAH0965438.1"/>
    </source>
</evidence>
<protein>
    <recommendedName>
        <fullName evidence="3">DUF6594 domain-containing protein</fullName>
    </recommendedName>
</protein>
<feature type="transmembrane region" description="Helical" evidence="2">
    <location>
        <begin position="291"/>
        <end position="312"/>
    </location>
</feature>
<accession>A0A9P8MZP9</accession>
<sequence>MPQAAPSILQPAYGADKSPMSGYQLLAAKLVGGLGGPPVTPMYRRFEALNHRLLLYMQADLVDLENELRTLDTKDTMERGYGVVPASRRHERWANSALAQQRTEILGQIGYKLCQYNKVMTSFVKTHDMPAPSLAEIHEYKTYLGNSRLIADEEAKFLDLPEDLVSLVREELPIAEELVADVGGTTAMAPRLVEEAAVPPPSRKEPESEGGHSSASIKRRPAQGYDSPETLLSTSLSQLALAMFVAVFVPVVTFAIIPDFAGRITVVALVGASVGTALTQSGLVRLLDRGALDWILCAAAYGATMAVVAWILG</sequence>
<feature type="transmembrane region" description="Helical" evidence="2">
    <location>
        <begin position="239"/>
        <end position="258"/>
    </location>
</feature>
<dbReference type="RefSeq" id="XP_044722951.1">
    <property type="nucleotide sequence ID" value="XM_044861925.1"/>
</dbReference>
<feature type="region of interest" description="Disordered" evidence="1">
    <location>
        <begin position="196"/>
        <end position="226"/>
    </location>
</feature>
<keyword evidence="2" id="KW-0472">Membrane</keyword>
<evidence type="ECO:0000259" key="3">
    <source>
        <dbReference type="Pfam" id="PF20237"/>
    </source>
</evidence>
<dbReference type="EMBL" id="JAIZPD010000003">
    <property type="protein sequence ID" value="KAH0965438.1"/>
    <property type="molecule type" value="Genomic_DNA"/>
</dbReference>